<evidence type="ECO:0000313" key="3">
    <source>
        <dbReference type="Proteomes" id="UP000322165"/>
    </source>
</evidence>
<dbReference type="EMBL" id="VUOD01000004">
    <property type="protein sequence ID" value="KAA2285020.1"/>
    <property type="molecule type" value="Genomic_DNA"/>
</dbReference>
<comment type="caution">
    <text evidence="2">The sequence shown here is derived from an EMBL/GenBank/DDBJ whole genome shotgun (WGS) entry which is preliminary data.</text>
</comment>
<dbReference type="Proteomes" id="UP000322165">
    <property type="component" value="Unassembled WGS sequence"/>
</dbReference>
<dbReference type="RefSeq" id="WP_149860519.1">
    <property type="nucleotide sequence ID" value="NZ_VUOD01000004.1"/>
</dbReference>
<gene>
    <name evidence="2" type="ORF">F0415_07190</name>
</gene>
<evidence type="ECO:0000256" key="1">
    <source>
        <dbReference type="SAM" id="MobiDB-lite"/>
    </source>
</evidence>
<name>A0A5B2ZCS7_9GAMM</name>
<feature type="compositionally biased region" description="Basic and acidic residues" evidence="1">
    <location>
        <begin position="51"/>
        <end position="62"/>
    </location>
</feature>
<reference evidence="2 3" key="2">
    <citation type="submission" date="2019-09" db="EMBL/GenBank/DDBJ databases">
        <authorList>
            <person name="Mazur A."/>
        </authorList>
    </citation>
    <scope>NUCLEOTIDE SEQUENCE [LARGE SCALE GENOMIC DNA]</scope>
    <source>
        <strain evidence="2 3">3729k</strain>
    </source>
</reference>
<accession>A0A5B2ZCS7</accession>
<feature type="region of interest" description="Disordered" evidence="1">
    <location>
        <begin position="37"/>
        <end position="62"/>
    </location>
</feature>
<reference evidence="2 3" key="1">
    <citation type="submission" date="2019-09" db="EMBL/GenBank/DDBJ databases">
        <title>Arenimonas chukotkensis sp. nov., a bacterium isolated from Chukotka hot spring, Arctic region, Russia.</title>
        <authorList>
            <person name="Zayulina K.S."/>
            <person name="Prokofeva M.I."/>
            <person name="Elcheninov A.G."/>
            <person name="Novikov A."/>
            <person name="Kochetkova T.V."/>
            <person name="Kublanov I.V."/>
        </authorList>
    </citation>
    <scope>NUCLEOTIDE SEQUENCE [LARGE SCALE GENOMIC DNA]</scope>
    <source>
        <strain evidence="2 3">3729k</strain>
    </source>
</reference>
<protein>
    <submittedName>
        <fullName evidence="2">Uncharacterized protein</fullName>
    </submittedName>
</protein>
<keyword evidence="3" id="KW-1185">Reference proteome</keyword>
<dbReference type="AlphaFoldDB" id="A0A5B2ZCS7"/>
<proteinExistence type="predicted"/>
<sequence length="62" mass="7259">MILVIENRDTFTTAPTEAAPNAGERSTAIALRHMGWPFATTERRHRRRPRPLRDPAPRRWPR</sequence>
<organism evidence="2 3">
    <name type="scientific">Arenimonas fontis</name>
    <dbReference type="NCBI Taxonomy" id="2608255"/>
    <lineage>
        <taxon>Bacteria</taxon>
        <taxon>Pseudomonadati</taxon>
        <taxon>Pseudomonadota</taxon>
        <taxon>Gammaproteobacteria</taxon>
        <taxon>Lysobacterales</taxon>
        <taxon>Lysobacteraceae</taxon>
        <taxon>Arenimonas</taxon>
    </lineage>
</organism>
<evidence type="ECO:0000313" key="2">
    <source>
        <dbReference type="EMBL" id="KAA2285020.1"/>
    </source>
</evidence>